<sequence>MVKIINPIQKGFYPDPSICRVSDDYYMVHSTFAYAPGIPVFKSRDLKNWTLIGQVLERKEQLQLTGARVSQGIYAPTIRYHNGLFYVIATNVSAGGNFYVTATDPKGPWSDPVFLENAPGIDPSLYFEEDTCYYIGQRTKEHPAYYGDCEIWIQELDIKEKKLVKQPVVLFDGSMKRTIWAEGPHLYKIRGMYYLLLAEGGTEFNHSVTVARSQSLFGPYEACPNNPILTHRHLGHNYPVQCIGHGDLIETPCNEWFMVMLGTRPFNGCAELGRETFLAEVIWEDGWPVVSPGLGKVPECLEFSTLEKEQEVLPSEPDIQWTDPLDTRLIGLRDHPSRLPIKITGDGSLQLPYLPETIEDLSVPAYVGTRLLSRTFHIRVLIESEPKGAEEAGLVYFYNETHYVKVVICERDGQLEAVTTIRKGEDWEEKSRIEVTGKIHEIKLLGHDQALSVEIDNRTTGQPFHIGDLCSQKAGGFTGCTVGVYASAVHEASDRFAVFGPLHVRFFD</sequence>
<dbReference type="PANTHER" id="PTHR42812:SF12">
    <property type="entry name" value="BETA-XYLOSIDASE-RELATED"/>
    <property type="match status" value="1"/>
</dbReference>
<proteinExistence type="inferred from homology"/>
<organism evidence="8 9">
    <name type="scientific">Lacrimispora xylanisolvens</name>
    <dbReference type="NCBI Taxonomy" id="384636"/>
    <lineage>
        <taxon>Bacteria</taxon>
        <taxon>Bacillati</taxon>
        <taxon>Bacillota</taxon>
        <taxon>Clostridia</taxon>
        <taxon>Lachnospirales</taxon>
        <taxon>Lachnospiraceae</taxon>
        <taxon>Lacrimispora</taxon>
    </lineage>
</organism>
<dbReference type="SUPFAM" id="SSF49899">
    <property type="entry name" value="Concanavalin A-like lectins/glucanases"/>
    <property type="match status" value="1"/>
</dbReference>
<dbReference type="AlphaFoldDB" id="A0A2S6HVX8"/>
<feature type="active site" description="Proton donor" evidence="4">
    <location>
        <position position="182"/>
    </location>
</feature>
<keyword evidence="9" id="KW-1185">Reference proteome</keyword>
<dbReference type="CDD" id="cd18617">
    <property type="entry name" value="GH43_XynB-like"/>
    <property type="match status" value="1"/>
</dbReference>
<evidence type="ECO:0000256" key="5">
    <source>
        <dbReference type="PIRSR" id="PIRSR606710-2"/>
    </source>
</evidence>
<dbReference type="InterPro" id="IPR023296">
    <property type="entry name" value="Glyco_hydro_beta-prop_sf"/>
</dbReference>
<dbReference type="SUPFAM" id="SSF75005">
    <property type="entry name" value="Arabinanase/levansucrase/invertase"/>
    <property type="match status" value="1"/>
</dbReference>
<dbReference type="PANTHER" id="PTHR42812">
    <property type="entry name" value="BETA-XYLOSIDASE"/>
    <property type="match status" value="1"/>
</dbReference>
<evidence type="ECO:0000313" key="9">
    <source>
        <dbReference type="Proteomes" id="UP000237749"/>
    </source>
</evidence>
<dbReference type="InterPro" id="IPR006710">
    <property type="entry name" value="Glyco_hydro_43"/>
</dbReference>
<reference evidence="8 9" key="1">
    <citation type="submission" date="2018-02" db="EMBL/GenBank/DDBJ databases">
        <title>Genomic Encyclopedia of Archaeal and Bacterial Type Strains, Phase II (KMG-II): from individual species to whole genera.</title>
        <authorList>
            <person name="Goeker M."/>
        </authorList>
    </citation>
    <scope>NUCLEOTIDE SEQUENCE [LARGE SCALE GENOMIC DNA]</scope>
    <source>
        <strain evidence="8 9">DSM 3808</strain>
    </source>
</reference>
<dbReference type="Gene3D" id="2.60.120.200">
    <property type="match status" value="1"/>
</dbReference>
<dbReference type="Proteomes" id="UP000237749">
    <property type="component" value="Unassembled WGS sequence"/>
</dbReference>
<dbReference type="OrthoDB" id="9801455at2"/>
<dbReference type="InterPro" id="IPR041542">
    <property type="entry name" value="GH43_C2"/>
</dbReference>
<evidence type="ECO:0000256" key="2">
    <source>
        <dbReference type="ARBA" id="ARBA00022801"/>
    </source>
</evidence>
<protein>
    <submittedName>
        <fullName evidence="8">Alpha-N-arabinofuranosidase</fullName>
    </submittedName>
</protein>
<comment type="similarity">
    <text evidence="1 6">Belongs to the glycosyl hydrolase 43 family.</text>
</comment>
<evidence type="ECO:0000256" key="1">
    <source>
        <dbReference type="ARBA" id="ARBA00009865"/>
    </source>
</evidence>
<feature type="domain" description="Beta-xylosidase C-terminal Concanavalin A-like" evidence="7">
    <location>
        <begin position="346"/>
        <end position="500"/>
    </location>
</feature>
<gene>
    <name evidence="8" type="ORF">BXY41_103307</name>
</gene>
<dbReference type="InterPro" id="IPR051795">
    <property type="entry name" value="Glycosyl_Hydrlase_43"/>
</dbReference>
<keyword evidence="2 6" id="KW-0378">Hydrolase</keyword>
<dbReference type="Pfam" id="PF04616">
    <property type="entry name" value="Glyco_hydro_43"/>
    <property type="match status" value="1"/>
</dbReference>
<dbReference type="GO" id="GO:0005975">
    <property type="term" value="P:carbohydrate metabolic process"/>
    <property type="evidence" value="ECO:0007669"/>
    <property type="project" value="InterPro"/>
</dbReference>
<keyword evidence="3 6" id="KW-0326">Glycosidase</keyword>
<accession>A0A2S6HVX8</accession>
<dbReference type="Pfam" id="PF17851">
    <property type="entry name" value="GH43_C2"/>
    <property type="match status" value="1"/>
</dbReference>
<dbReference type="InterPro" id="IPR013320">
    <property type="entry name" value="ConA-like_dom_sf"/>
</dbReference>
<dbReference type="GO" id="GO:0004553">
    <property type="term" value="F:hydrolase activity, hydrolyzing O-glycosyl compounds"/>
    <property type="evidence" value="ECO:0007669"/>
    <property type="project" value="InterPro"/>
</dbReference>
<feature type="site" description="Important for catalytic activity, responsible for pKa modulation of the active site Glu and correct orientation of both the proton donor and substrate" evidence="5">
    <location>
        <position position="122"/>
    </location>
</feature>
<evidence type="ECO:0000256" key="4">
    <source>
        <dbReference type="PIRSR" id="PIRSR606710-1"/>
    </source>
</evidence>
<dbReference type="Gene3D" id="2.115.10.20">
    <property type="entry name" value="Glycosyl hydrolase domain, family 43"/>
    <property type="match status" value="1"/>
</dbReference>
<evidence type="ECO:0000256" key="6">
    <source>
        <dbReference type="RuleBase" id="RU361187"/>
    </source>
</evidence>
<comment type="caution">
    <text evidence="8">The sequence shown here is derived from an EMBL/GenBank/DDBJ whole genome shotgun (WGS) entry which is preliminary data.</text>
</comment>
<name>A0A2S6HVX8_9FIRM</name>
<evidence type="ECO:0000313" key="8">
    <source>
        <dbReference type="EMBL" id="PPK82092.1"/>
    </source>
</evidence>
<dbReference type="RefSeq" id="WP_104436142.1">
    <property type="nucleotide sequence ID" value="NZ_PTJA01000003.1"/>
</dbReference>
<feature type="active site" description="Proton acceptor" evidence="4">
    <location>
        <position position="15"/>
    </location>
</feature>
<dbReference type="EMBL" id="PTJA01000003">
    <property type="protein sequence ID" value="PPK82092.1"/>
    <property type="molecule type" value="Genomic_DNA"/>
</dbReference>
<evidence type="ECO:0000259" key="7">
    <source>
        <dbReference type="Pfam" id="PF17851"/>
    </source>
</evidence>
<evidence type="ECO:0000256" key="3">
    <source>
        <dbReference type="ARBA" id="ARBA00023295"/>
    </source>
</evidence>